<dbReference type="AlphaFoldDB" id="A0A1G9THK5"/>
<accession>A0A1G9THK5</accession>
<evidence type="ECO:0000259" key="1">
    <source>
        <dbReference type="Pfam" id="PF07561"/>
    </source>
</evidence>
<dbReference type="STRING" id="1121325.SAMN04515677_112115"/>
<name>A0A1G9THK5_9FIRM</name>
<evidence type="ECO:0000313" key="3">
    <source>
        <dbReference type="Proteomes" id="UP000199068"/>
    </source>
</evidence>
<dbReference type="InterPro" id="IPR011437">
    <property type="entry name" value="DUF1540"/>
</dbReference>
<organism evidence="2 3">
    <name type="scientific">Romboutsia lituseburensis DSM 797</name>
    <dbReference type="NCBI Taxonomy" id="1121325"/>
    <lineage>
        <taxon>Bacteria</taxon>
        <taxon>Bacillati</taxon>
        <taxon>Bacillota</taxon>
        <taxon>Clostridia</taxon>
        <taxon>Peptostreptococcales</taxon>
        <taxon>Peptostreptococcaceae</taxon>
        <taxon>Romboutsia</taxon>
    </lineage>
</organism>
<keyword evidence="3" id="KW-1185">Reference proteome</keyword>
<dbReference type="RefSeq" id="WP_092727599.1">
    <property type="nucleotide sequence ID" value="NZ_FNGW01000012.1"/>
</dbReference>
<evidence type="ECO:0000313" key="2">
    <source>
        <dbReference type="EMBL" id="SDM47102.1"/>
    </source>
</evidence>
<gene>
    <name evidence="2" type="ORF">SAMN04515677_112115</name>
</gene>
<dbReference type="Pfam" id="PF07561">
    <property type="entry name" value="DUF1540"/>
    <property type="match status" value="2"/>
</dbReference>
<protein>
    <recommendedName>
        <fullName evidence="1">DUF1540 domain-containing protein</fullName>
    </recommendedName>
</protein>
<feature type="domain" description="DUF1540" evidence="1">
    <location>
        <begin position="4"/>
        <end position="42"/>
    </location>
</feature>
<dbReference type="EMBL" id="FNGW01000012">
    <property type="protein sequence ID" value="SDM47102.1"/>
    <property type="molecule type" value="Genomic_DNA"/>
</dbReference>
<sequence length="105" mass="11432">MDKINCNVESCSHNNSRICYANRVNVGGRSAKNPCDTCCGSFLDKKHYSNLTNNTNSDGSCDCLVCDAINCHYNDNKLCTANSISVSGGNANIYTETNCDTFKLK</sequence>
<reference evidence="2 3" key="1">
    <citation type="submission" date="2016-10" db="EMBL/GenBank/DDBJ databases">
        <authorList>
            <person name="de Groot N.N."/>
        </authorList>
    </citation>
    <scope>NUCLEOTIDE SEQUENCE [LARGE SCALE GENOMIC DNA]</scope>
    <source>
        <strain evidence="2 3">DSM 797</strain>
    </source>
</reference>
<feature type="domain" description="DUF1540" evidence="1">
    <location>
        <begin position="66"/>
        <end position="102"/>
    </location>
</feature>
<proteinExistence type="predicted"/>
<dbReference type="Proteomes" id="UP000199068">
    <property type="component" value="Unassembled WGS sequence"/>
</dbReference>